<comment type="caution">
    <text evidence="4">The sequence shown here is derived from an EMBL/GenBank/DDBJ whole genome shotgun (WGS) entry which is preliminary data.</text>
</comment>
<keyword evidence="5" id="KW-1185">Reference proteome</keyword>
<keyword evidence="2" id="KW-0012">Acyltransferase</keyword>
<dbReference type="Pfam" id="PF00583">
    <property type="entry name" value="Acetyltransf_1"/>
    <property type="match status" value="1"/>
</dbReference>
<dbReference type="SUPFAM" id="SSF55729">
    <property type="entry name" value="Acyl-CoA N-acyltransferases (Nat)"/>
    <property type="match status" value="1"/>
</dbReference>
<dbReference type="RefSeq" id="WP_310222295.1">
    <property type="nucleotide sequence ID" value="NZ_JAVDSB010000001.1"/>
</dbReference>
<evidence type="ECO:0000256" key="1">
    <source>
        <dbReference type="ARBA" id="ARBA00022679"/>
    </source>
</evidence>
<dbReference type="InterPro" id="IPR016181">
    <property type="entry name" value="Acyl_CoA_acyltransferase"/>
</dbReference>
<feature type="domain" description="N-acetyltransferase" evidence="3">
    <location>
        <begin position="6"/>
        <end position="150"/>
    </location>
</feature>
<dbReference type="InterPro" id="IPR050832">
    <property type="entry name" value="Bact_Acetyltransf"/>
</dbReference>
<name>A0ABU1NMW9_9BACL</name>
<sequence length="155" mass="17615">MDISIVVLKELDEGVHYLADMSASEGHRHIQTLVREYQSGQNQFRASGEILLSAMVDGKMVGVCGLNRMTLENNEDIGRVRRLYVLETYRRYRVGKTLMTAIIHEAQRHYQALVLYTNNPVADAFYRNLGFISCTTMGKSTHYLDLRENRVGGDG</sequence>
<protein>
    <submittedName>
        <fullName evidence="4">GNAT superfamily N-acetyltransferase</fullName>
    </submittedName>
</protein>
<dbReference type="InterPro" id="IPR000182">
    <property type="entry name" value="GNAT_dom"/>
</dbReference>
<gene>
    <name evidence="4" type="ORF">J2736_000002</name>
</gene>
<accession>A0ABU1NMW9</accession>
<organism evidence="4 5">
    <name type="scientific">Paenibacillus qinlingensis</name>
    <dbReference type="NCBI Taxonomy" id="1837343"/>
    <lineage>
        <taxon>Bacteria</taxon>
        <taxon>Bacillati</taxon>
        <taxon>Bacillota</taxon>
        <taxon>Bacilli</taxon>
        <taxon>Bacillales</taxon>
        <taxon>Paenibacillaceae</taxon>
        <taxon>Paenibacillus</taxon>
    </lineage>
</organism>
<evidence type="ECO:0000313" key="4">
    <source>
        <dbReference type="EMBL" id="MDR6548819.1"/>
    </source>
</evidence>
<reference evidence="4 5" key="1">
    <citation type="submission" date="2023-07" db="EMBL/GenBank/DDBJ databases">
        <title>Sorghum-associated microbial communities from plants grown in Nebraska, USA.</title>
        <authorList>
            <person name="Schachtman D."/>
        </authorList>
    </citation>
    <scope>NUCLEOTIDE SEQUENCE [LARGE SCALE GENOMIC DNA]</scope>
    <source>
        <strain evidence="4 5">CC258</strain>
    </source>
</reference>
<dbReference type="PANTHER" id="PTHR43877">
    <property type="entry name" value="AMINOALKYLPHOSPHONATE N-ACETYLTRANSFERASE-RELATED-RELATED"/>
    <property type="match status" value="1"/>
</dbReference>
<dbReference type="PROSITE" id="PS51186">
    <property type="entry name" value="GNAT"/>
    <property type="match status" value="1"/>
</dbReference>
<dbReference type="CDD" id="cd04301">
    <property type="entry name" value="NAT_SF"/>
    <property type="match status" value="1"/>
</dbReference>
<evidence type="ECO:0000259" key="3">
    <source>
        <dbReference type="PROSITE" id="PS51186"/>
    </source>
</evidence>
<dbReference type="EMBL" id="JAVDSB010000001">
    <property type="protein sequence ID" value="MDR6548819.1"/>
    <property type="molecule type" value="Genomic_DNA"/>
</dbReference>
<evidence type="ECO:0000313" key="5">
    <source>
        <dbReference type="Proteomes" id="UP001267290"/>
    </source>
</evidence>
<dbReference type="Gene3D" id="3.40.630.30">
    <property type="match status" value="1"/>
</dbReference>
<evidence type="ECO:0000256" key="2">
    <source>
        <dbReference type="ARBA" id="ARBA00023315"/>
    </source>
</evidence>
<dbReference type="PANTHER" id="PTHR43877:SF5">
    <property type="entry name" value="BLL8307 PROTEIN"/>
    <property type="match status" value="1"/>
</dbReference>
<dbReference type="Proteomes" id="UP001267290">
    <property type="component" value="Unassembled WGS sequence"/>
</dbReference>
<keyword evidence="1" id="KW-0808">Transferase</keyword>
<proteinExistence type="predicted"/>